<gene>
    <name evidence="1" type="ordered locus">BN4_11615</name>
</gene>
<dbReference type="AlphaFoldDB" id="M1WM22"/>
<evidence type="ECO:0000313" key="1">
    <source>
        <dbReference type="EMBL" id="CCH48850.1"/>
    </source>
</evidence>
<name>M1WM22_PSEP2</name>
<dbReference type="HOGENOM" id="CLU_3364622_0_0_7"/>
<reference evidence="2" key="2">
    <citation type="journal article" date="2013" name="Stand. Genomic Sci.">
        <title>Complete genome sequence of Desulfocapsa sulfexigens, a marine deltaproteobacterium specialized in disproportionating inorganic sulfur compounds.</title>
        <authorList>
            <person name="Finster K.W."/>
            <person name="Kjeldsen K.U."/>
            <person name="Kube M."/>
            <person name="Reinhardt R."/>
            <person name="Mussmann M."/>
            <person name="Amann R."/>
            <person name="Schreiber L."/>
        </authorList>
    </citation>
    <scope>NUCLEOTIDE SEQUENCE [LARGE SCALE GENOMIC DNA]</scope>
    <source>
        <strain evidence="2">DSM 10523 / SB164P1</strain>
    </source>
</reference>
<evidence type="ECO:0000313" key="2">
    <source>
        <dbReference type="Proteomes" id="UP000011724"/>
    </source>
</evidence>
<protein>
    <submittedName>
        <fullName evidence="1">Uncharacterized protein</fullName>
    </submittedName>
</protein>
<accession>M1WM22</accession>
<keyword evidence="2" id="KW-1185">Reference proteome</keyword>
<proteinExistence type="predicted"/>
<reference evidence="1 2" key="1">
    <citation type="journal article" date="2013" name="PLoS ONE">
        <title>The first genomic and proteomic characterization of a deep-sea sulfate reducer: insights into the piezophilic lifestyle of Desulfovibrio piezophilus.</title>
        <authorList>
            <person name="Pradel N."/>
            <person name="Ji B."/>
            <person name="Gimenez G."/>
            <person name="Talla E."/>
            <person name="Lenoble P."/>
            <person name="Garel M."/>
            <person name="Tamburini C."/>
            <person name="Fourquet P."/>
            <person name="Lebrun R."/>
            <person name="Bertin P."/>
            <person name="Denis Y."/>
            <person name="Pophillat M."/>
            <person name="Barbe V."/>
            <person name="Ollivier B."/>
            <person name="Dolla A."/>
        </authorList>
    </citation>
    <scope>NUCLEOTIDE SEQUENCE [LARGE SCALE GENOMIC DNA]</scope>
    <source>
        <strain evidence="2">DSM 10523 / SB164P1</strain>
    </source>
</reference>
<organism evidence="1 2">
    <name type="scientific">Pseudodesulfovibrio piezophilus (strain DSM 21447 / JCM 15486 / C1TLV30)</name>
    <name type="common">Desulfovibrio piezophilus</name>
    <dbReference type="NCBI Taxonomy" id="1322246"/>
    <lineage>
        <taxon>Bacteria</taxon>
        <taxon>Pseudomonadati</taxon>
        <taxon>Thermodesulfobacteriota</taxon>
        <taxon>Desulfovibrionia</taxon>
        <taxon>Desulfovibrionales</taxon>
        <taxon>Desulfovibrionaceae</taxon>
    </lineage>
</organism>
<dbReference type="EMBL" id="FO203427">
    <property type="protein sequence ID" value="CCH48850.1"/>
    <property type="molecule type" value="Genomic_DNA"/>
</dbReference>
<dbReference type="KEGG" id="dpi:BN4_11615"/>
<sequence length="35" mass="3664">MATKGTASVRATAASYMGSFSVVKKKTLAICEKAR</sequence>
<dbReference type="Proteomes" id="UP000011724">
    <property type="component" value="Chromosome"/>
</dbReference>